<dbReference type="PANTHER" id="PTHR43788">
    <property type="entry name" value="DNA2/NAM7 HELICASE FAMILY MEMBER"/>
    <property type="match status" value="1"/>
</dbReference>
<dbReference type="GO" id="GO:0043139">
    <property type="term" value="F:5'-3' DNA helicase activity"/>
    <property type="evidence" value="ECO:0007669"/>
    <property type="project" value="TreeGrafter"/>
</dbReference>
<protein>
    <submittedName>
        <fullName evidence="7">AAA family ATPase</fullName>
    </submittedName>
</protein>
<dbReference type="InterPro" id="IPR027417">
    <property type="entry name" value="P-loop_NTPase"/>
</dbReference>
<keyword evidence="2" id="KW-0378">Hydrolase</keyword>
<dbReference type="EMBL" id="VTAW01000014">
    <property type="protein sequence ID" value="TYT61729.1"/>
    <property type="molecule type" value="Genomic_DNA"/>
</dbReference>
<sequence length="1562" mass="172041">MSTGSDTLSAGIDPQTCPQDKLPTPSDSLDPSALNEYISFQGCNRYFAFRSTDQNASTTHDGEEYREAFEPLNPLLQKAGEDFETLVEDQLEPYLATPLIDCKDRSRDAIVESLEENIQEAVSATPKPSYGDPIAFSQLRLKGVIGVWTVVGDADITLLWPTQTGCHVGLYDIKAAKEEKTAHQIQTATYSILFDQLLSSELADLASEIESISTGVITRNTSLEEITPVALPSFPRSSRETDVRRLCQRGGSLHRTYYTDFEDVDHTLDSRCISCPYSEACYTDAVEEQDIRLLGIPPAQQQVFRSHGIETVGDVADLAYPPDKRDMTHHHSVKPKDKHLWKTLLLETNLTGGLSKLVERAQILGGELNCNSTAVDTSKYAQELVSTGYTPLPDDDPYDDSSIAYPSGTLIRCYLTVQQDHLRDRLMALGGRVTATSSEVESERFGHVADDAPEDSEDSARVEKKLLKNVLTTLRKSVESVEDGIHSTDTPPVHFYVYSSSEYEALVELLERHSDLEEAQRFRSLLNLRDSIDQSMVSVVEPVVTNHYGMKTPSSSLLHTLEQLSSGYDYSKPRTDWTYTPEPTGPDDWADGQTDVNLKKVFGRRFFYKDVPYTETQSGIEIHPDETYSSSEHDGTYSTRLRSGSAIPLGFLWAAVGRIDDHWADSFDGNEALAESILDEIQYHDANLKEREIEPRDIEALCRHLADALEHVERGIDKKSYYVEKQPFTVSPSEFLSPDGPVLEFSTQDHKTEQSRPNAPKETVAKPATADPKEDVEDSLPLAKGCIDYLLLEQEAAADDQDGLLHQPPEERILSGRTIPIIVAEAEVDDEDPELLHVTGKLMYEYQGLFDDDGEEVKQRCRKKGERGTTGGDWVVATPYFPRKSKQPRTRPRDIRKSPQATIIDLDLENDQVELEFKNFYSGSSFEVFNHDWTTDETEAEASDSKVLVKRGQCFLLDPRAGGVTVDRCLKALEHADKNNLHDVIEAIRFETDPAPETTTLPAEPDMESAFEWLEVEYGPETLPSNEQAVFVEGTTNQFQLLQGPPGTGKTGGAEGPAIATRAIAASHGGTPLTTLVVGPSNKSIDEVLEATAEVIDEYRSTVTSDDDIELVRLSSDEPPVDEQPPGVTYLNYSDPEDKDKLNTLANRLGLRAGSAGQTSLTNFGAAETESMTGGSQAGQTIVFATPTRSWGLAKKLLDTTDADKIASLDLWDVLAIDEASMLTVPRFLLSGTNLKAGGQVLVAGDHRQMPPVQQADWENETRETVHVTGAYVSALDYLRFLAGDDNVAGGDLKQTVDVDVDRTDTGIGITRLSDGRRCPDEITDLLQAHVYELDNIDYQSVADRDPITPVQTAAEPARLAIAGDPGITLIVYDDDQSQQVNPAEITIIDSILEAVPNGKSTGVVAPHNAQRGAVETAVTPSESEASNADGDDLFTADTVERYQGDERDVIILSATVSDPDYINVEDKFLLSLNRANVAMSRAREKLVVVVAQSVIEHIPSDPDVYDEATLWKGISEYTGHASSDTSPIWEGNLSQFNSTLPIDNLDSVLVSLYSNSTPTRE</sequence>
<evidence type="ECO:0000256" key="2">
    <source>
        <dbReference type="ARBA" id="ARBA00022801"/>
    </source>
</evidence>
<feature type="domain" description="DNA2/NAM7 helicase-like C-terminal" evidence="6">
    <location>
        <begin position="1318"/>
        <end position="1491"/>
    </location>
</feature>
<dbReference type="InterPro" id="IPR047187">
    <property type="entry name" value="SF1_C_Upf1"/>
</dbReference>
<dbReference type="CDD" id="cd18808">
    <property type="entry name" value="SF1_C_Upf1"/>
    <property type="match status" value="1"/>
</dbReference>
<feature type="compositionally biased region" description="Basic and acidic residues" evidence="5">
    <location>
        <begin position="441"/>
        <end position="450"/>
    </location>
</feature>
<evidence type="ECO:0000313" key="7">
    <source>
        <dbReference type="EMBL" id="TYT61729.1"/>
    </source>
</evidence>
<dbReference type="Pfam" id="PF13245">
    <property type="entry name" value="AAA_19"/>
    <property type="match status" value="1"/>
</dbReference>
<dbReference type="GO" id="GO:0016787">
    <property type="term" value="F:hydrolase activity"/>
    <property type="evidence" value="ECO:0007669"/>
    <property type="project" value="UniProtKB-KW"/>
</dbReference>
<feature type="region of interest" description="Disordered" evidence="5">
    <location>
        <begin position="733"/>
        <end position="777"/>
    </location>
</feature>
<evidence type="ECO:0000256" key="3">
    <source>
        <dbReference type="ARBA" id="ARBA00022806"/>
    </source>
</evidence>
<keyword evidence="4" id="KW-0067">ATP-binding</keyword>
<dbReference type="InterPro" id="IPR050534">
    <property type="entry name" value="Coronavir_polyprotein_1ab"/>
</dbReference>
<evidence type="ECO:0000256" key="4">
    <source>
        <dbReference type="ARBA" id="ARBA00022840"/>
    </source>
</evidence>
<evidence type="ECO:0000313" key="8">
    <source>
        <dbReference type="Proteomes" id="UP000324104"/>
    </source>
</evidence>
<feature type="region of interest" description="Disordered" evidence="5">
    <location>
        <begin position="440"/>
        <end position="460"/>
    </location>
</feature>
<feature type="region of interest" description="Disordered" evidence="5">
    <location>
        <begin position="1"/>
        <end position="30"/>
    </location>
</feature>
<gene>
    <name evidence="7" type="ORF">FYC77_11895</name>
</gene>
<keyword evidence="8" id="KW-1185">Reference proteome</keyword>
<reference evidence="7 8" key="1">
    <citation type="submission" date="2019-08" db="EMBL/GenBank/DDBJ databases">
        <title>Archaea genome.</title>
        <authorList>
            <person name="Kajale S."/>
            <person name="Shouche Y."/>
            <person name="Deshpande N."/>
            <person name="Sharma A."/>
        </authorList>
    </citation>
    <scope>NUCLEOTIDE SEQUENCE [LARGE SCALE GENOMIC DNA]</scope>
    <source>
        <strain evidence="7 8">ESP3B_9</strain>
    </source>
</reference>
<proteinExistence type="predicted"/>
<evidence type="ECO:0000256" key="5">
    <source>
        <dbReference type="SAM" id="MobiDB-lite"/>
    </source>
</evidence>
<comment type="caution">
    <text evidence="7">The sequence shown here is derived from an EMBL/GenBank/DDBJ whole genome shotgun (WGS) entry which is preliminary data.</text>
</comment>
<dbReference type="InterPro" id="IPR041679">
    <property type="entry name" value="DNA2/NAM7-like_C"/>
</dbReference>
<dbReference type="Proteomes" id="UP000324104">
    <property type="component" value="Unassembled WGS sequence"/>
</dbReference>
<keyword evidence="1" id="KW-0547">Nucleotide-binding</keyword>
<accession>A0A5D5AIX2</accession>
<dbReference type="PANTHER" id="PTHR43788:SF8">
    <property type="entry name" value="DNA-BINDING PROTEIN SMUBP-2"/>
    <property type="match status" value="1"/>
</dbReference>
<name>A0A5D5AIX2_9EURY</name>
<keyword evidence="3" id="KW-0347">Helicase</keyword>
<evidence type="ECO:0000256" key="1">
    <source>
        <dbReference type="ARBA" id="ARBA00022741"/>
    </source>
</evidence>
<dbReference type="Pfam" id="PF13087">
    <property type="entry name" value="AAA_12"/>
    <property type="match status" value="1"/>
</dbReference>
<dbReference type="RefSeq" id="WP_149081716.1">
    <property type="nucleotide sequence ID" value="NZ_VTAW01000014.1"/>
</dbReference>
<dbReference type="GO" id="GO:0005524">
    <property type="term" value="F:ATP binding"/>
    <property type="evidence" value="ECO:0007669"/>
    <property type="project" value="UniProtKB-KW"/>
</dbReference>
<dbReference type="Gene3D" id="3.40.50.300">
    <property type="entry name" value="P-loop containing nucleotide triphosphate hydrolases"/>
    <property type="match status" value="2"/>
</dbReference>
<dbReference type="SUPFAM" id="SSF52540">
    <property type="entry name" value="P-loop containing nucleoside triphosphate hydrolases"/>
    <property type="match status" value="1"/>
</dbReference>
<organism evidence="7 8">
    <name type="scientific">Natrialba swarupiae</name>
    <dbReference type="NCBI Taxonomy" id="2448032"/>
    <lineage>
        <taxon>Archaea</taxon>
        <taxon>Methanobacteriati</taxon>
        <taxon>Methanobacteriota</taxon>
        <taxon>Stenosarchaea group</taxon>
        <taxon>Halobacteria</taxon>
        <taxon>Halobacteriales</taxon>
        <taxon>Natrialbaceae</taxon>
        <taxon>Natrialba</taxon>
    </lineage>
</organism>
<evidence type="ECO:0000259" key="6">
    <source>
        <dbReference type="Pfam" id="PF13087"/>
    </source>
</evidence>